<comment type="caution">
    <text evidence="1">The sequence shown here is derived from an EMBL/GenBank/DDBJ whole genome shotgun (WGS) entry which is preliminary data.</text>
</comment>
<dbReference type="AlphaFoldDB" id="A0AAW0IXB5"/>
<organism evidence="1 2">
    <name type="scientific">Quercus suber</name>
    <name type="common">Cork oak</name>
    <dbReference type="NCBI Taxonomy" id="58331"/>
    <lineage>
        <taxon>Eukaryota</taxon>
        <taxon>Viridiplantae</taxon>
        <taxon>Streptophyta</taxon>
        <taxon>Embryophyta</taxon>
        <taxon>Tracheophyta</taxon>
        <taxon>Spermatophyta</taxon>
        <taxon>Magnoliopsida</taxon>
        <taxon>eudicotyledons</taxon>
        <taxon>Gunneridae</taxon>
        <taxon>Pentapetalae</taxon>
        <taxon>rosids</taxon>
        <taxon>fabids</taxon>
        <taxon>Fagales</taxon>
        <taxon>Fagaceae</taxon>
        <taxon>Quercus</taxon>
    </lineage>
</organism>
<reference evidence="1 2" key="1">
    <citation type="journal article" date="2018" name="Sci. Data">
        <title>The draft genome sequence of cork oak.</title>
        <authorList>
            <person name="Ramos A.M."/>
            <person name="Usie A."/>
            <person name="Barbosa P."/>
            <person name="Barros P.M."/>
            <person name="Capote T."/>
            <person name="Chaves I."/>
            <person name="Simoes F."/>
            <person name="Abreu I."/>
            <person name="Carrasquinho I."/>
            <person name="Faro C."/>
            <person name="Guimaraes J.B."/>
            <person name="Mendonca D."/>
            <person name="Nobrega F."/>
            <person name="Rodrigues L."/>
            <person name="Saibo N.J.M."/>
            <person name="Varela M.C."/>
            <person name="Egas C."/>
            <person name="Matos J."/>
            <person name="Miguel C.M."/>
            <person name="Oliveira M.M."/>
            <person name="Ricardo C.P."/>
            <person name="Goncalves S."/>
        </authorList>
    </citation>
    <scope>NUCLEOTIDE SEQUENCE [LARGE SCALE GENOMIC DNA]</scope>
    <source>
        <strain evidence="2">cv. HL8</strain>
    </source>
</reference>
<dbReference type="EMBL" id="PKMF04000811">
    <property type="protein sequence ID" value="KAK7818786.1"/>
    <property type="molecule type" value="Genomic_DNA"/>
</dbReference>
<proteinExistence type="predicted"/>
<protein>
    <submittedName>
        <fullName evidence="1">Uncharacterized protein</fullName>
    </submittedName>
</protein>
<evidence type="ECO:0000313" key="2">
    <source>
        <dbReference type="Proteomes" id="UP000237347"/>
    </source>
</evidence>
<evidence type="ECO:0000313" key="1">
    <source>
        <dbReference type="EMBL" id="KAK7818786.1"/>
    </source>
</evidence>
<dbReference type="Proteomes" id="UP000237347">
    <property type="component" value="Unassembled WGS sequence"/>
</dbReference>
<keyword evidence="2" id="KW-1185">Reference proteome</keyword>
<name>A0AAW0IXB5_QUESU</name>
<accession>A0AAW0IXB5</accession>
<sequence length="114" mass="13192">MKNWEKDGDNWLSMEIFVVQHMKTNMNMEDGIRGHLFAVQDFLDKGKPVLNQPPLSQSDSAFLEPESPEEAQVALLLARSNLLITRDIEWANLMLGFEQMDLKHGRQKVVRKRV</sequence>
<gene>
    <name evidence="1" type="ORF">CFP56_040947</name>
</gene>